<dbReference type="GO" id="GO:0046686">
    <property type="term" value="P:response to cadmium ion"/>
    <property type="evidence" value="ECO:0007669"/>
    <property type="project" value="TreeGrafter"/>
</dbReference>
<protein>
    <submittedName>
        <fullName evidence="2">DNA-binding transcriptional ArsR family regulator</fullName>
    </submittedName>
</protein>
<dbReference type="Pfam" id="PF12840">
    <property type="entry name" value="HTH_20"/>
    <property type="match status" value="1"/>
</dbReference>
<dbReference type="PANTHER" id="PTHR39168:SF1">
    <property type="entry name" value="TRANSCRIPTIONAL REGULATORY PROTEIN"/>
    <property type="match status" value="1"/>
</dbReference>
<dbReference type="PANTHER" id="PTHR39168">
    <property type="entry name" value="TRANSCRIPTIONAL REGULATOR-RELATED"/>
    <property type="match status" value="1"/>
</dbReference>
<dbReference type="InterPro" id="IPR036388">
    <property type="entry name" value="WH-like_DNA-bd_sf"/>
</dbReference>
<dbReference type="PROSITE" id="PS50987">
    <property type="entry name" value="HTH_ARSR_2"/>
    <property type="match status" value="1"/>
</dbReference>
<dbReference type="SMART" id="SM00418">
    <property type="entry name" value="HTH_ARSR"/>
    <property type="match status" value="1"/>
</dbReference>
<feature type="domain" description="HTH arsR-type" evidence="1">
    <location>
        <begin position="1"/>
        <end position="94"/>
    </location>
</feature>
<dbReference type="Gene3D" id="1.10.10.10">
    <property type="entry name" value="Winged helix-like DNA-binding domain superfamily/Winged helix DNA-binding domain"/>
    <property type="match status" value="1"/>
</dbReference>
<reference evidence="2 3" key="1">
    <citation type="submission" date="2020-08" db="EMBL/GenBank/DDBJ databases">
        <title>Genomic Encyclopedia of Type Strains, Phase IV (KMG-IV): sequencing the most valuable type-strain genomes for metagenomic binning, comparative biology and taxonomic classification.</title>
        <authorList>
            <person name="Goeker M."/>
        </authorList>
    </citation>
    <scope>NUCLEOTIDE SEQUENCE [LARGE SCALE GENOMIC DNA]</scope>
    <source>
        <strain evidence="2 3">DSM 103377</strain>
    </source>
</reference>
<dbReference type="Proteomes" id="UP000553766">
    <property type="component" value="Unassembled WGS sequence"/>
</dbReference>
<organism evidence="2 3">
    <name type="scientific">Rubricella aquisinus</name>
    <dbReference type="NCBI Taxonomy" id="2028108"/>
    <lineage>
        <taxon>Bacteria</taxon>
        <taxon>Pseudomonadati</taxon>
        <taxon>Pseudomonadota</taxon>
        <taxon>Alphaproteobacteria</taxon>
        <taxon>Rhodobacterales</taxon>
        <taxon>Paracoccaceae</taxon>
        <taxon>Rubricella</taxon>
    </lineage>
</organism>
<dbReference type="GO" id="GO:0010288">
    <property type="term" value="P:response to lead ion"/>
    <property type="evidence" value="ECO:0007669"/>
    <property type="project" value="TreeGrafter"/>
</dbReference>
<evidence type="ECO:0000313" key="2">
    <source>
        <dbReference type="EMBL" id="MBB5515550.1"/>
    </source>
</evidence>
<proteinExistence type="predicted"/>
<dbReference type="EMBL" id="JACIJS010000004">
    <property type="protein sequence ID" value="MBB5515550.1"/>
    <property type="molecule type" value="Genomic_DNA"/>
</dbReference>
<sequence length="222" mass="23772">MKDGPDIARIAALIGDPARAAMLTALMDGAALTPTELAAEAGVTKQTASAHIAKLEAAGLTAREVQGRHHYLRLADGDVATVLEALMTVAERRGGRRTRPGPADPALRYARVCYDHLAGAQGVALYDHMQRKGWIADGPVLTDTGARAFEDLGVDIAALRAKRRPVCRACLDWSVRRHHLGGGLGQAVLTRFEEMGWVRRAAASRVITFTPTGKTAFAAFLR</sequence>
<keyword evidence="2" id="KW-0238">DNA-binding</keyword>
<dbReference type="RefSeq" id="WP_184010293.1">
    <property type="nucleotide sequence ID" value="NZ_JACIJS010000004.1"/>
</dbReference>
<dbReference type="GO" id="GO:0032791">
    <property type="term" value="F:lead ion binding"/>
    <property type="evidence" value="ECO:0007669"/>
    <property type="project" value="TreeGrafter"/>
</dbReference>
<evidence type="ECO:0000313" key="3">
    <source>
        <dbReference type="Proteomes" id="UP000553766"/>
    </source>
</evidence>
<dbReference type="AlphaFoldDB" id="A0A840WWJ4"/>
<gene>
    <name evidence="2" type="ORF">FHS89_001562</name>
</gene>
<accession>A0A840WWJ4</accession>
<dbReference type="GO" id="GO:0003700">
    <property type="term" value="F:DNA-binding transcription factor activity"/>
    <property type="evidence" value="ECO:0007669"/>
    <property type="project" value="InterPro"/>
</dbReference>
<name>A0A840WWJ4_9RHOB</name>
<dbReference type="GO" id="GO:0003677">
    <property type="term" value="F:DNA binding"/>
    <property type="evidence" value="ECO:0007669"/>
    <property type="project" value="UniProtKB-KW"/>
</dbReference>
<dbReference type="InterPro" id="IPR011991">
    <property type="entry name" value="ArsR-like_HTH"/>
</dbReference>
<comment type="caution">
    <text evidence="2">The sequence shown here is derived from an EMBL/GenBank/DDBJ whole genome shotgun (WGS) entry which is preliminary data.</text>
</comment>
<dbReference type="InterPro" id="IPR001845">
    <property type="entry name" value="HTH_ArsR_DNA-bd_dom"/>
</dbReference>
<dbReference type="InterPro" id="IPR036390">
    <property type="entry name" value="WH_DNA-bd_sf"/>
</dbReference>
<dbReference type="InterPro" id="IPR052543">
    <property type="entry name" value="HTH_Metal-responsive_Reg"/>
</dbReference>
<dbReference type="GO" id="GO:0097063">
    <property type="term" value="F:cadmium ion sensor activity"/>
    <property type="evidence" value="ECO:0007669"/>
    <property type="project" value="TreeGrafter"/>
</dbReference>
<keyword evidence="3" id="KW-1185">Reference proteome</keyword>
<evidence type="ECO:0000259" key="1">
    <source>
        <dbReference type="PROSITE" id="PS50987"/>
    </source>
</evidence>
<dbReference type="SUPFAM" id="SSF46785">
    <property type="entry name" value="Winged helix' DNA-binding domain"/>
    <property type="match status" value="1"/>
</dbReference>
<dbReference type="CDD" id="cd00090">
    <property type="entry name" value="HTH_ARSR"/>
    <property type="match status" value="1"/>
</dbReference>